<dbReference type="InterPro" id="IPR011146">
    <property type="entry name" value="HIT-like"/>
</dbReference>
<accession>A0A8H7RMB0</accession>
<dbReference type="PANTHER" id="PTHR46648:SF1">
    <property type="entry name" value="ADENOSINE 5'-MONOPHOSPHORAMIDASE HNT1"/>
    <property type="match status" value="1"/>
</dbReference>
<dbReference type="InterPro" id="IPR036265">
    <property type="entry name" value="HIT-like_sf"/>
</dbReference>
<dbReference type="GO" id="GO:0003824">
    <property type="term" value="F:catalytic activity"/>
    <property type="evidence" value="ECO:0007669"/>
    <property type="project" value="InterPro"/>
</dbReference>
<name>A0A8H7RMB0_9FUNG</name>
<proteinExistence type="predicted"/>
<dbReference type="Pfam" id="PF01230">
    <property type="entry name" value="HIT"/>
    <property type="match status" value="1"/>
</dbReference>
<gene>
    <name evidence="5" type="ORF">INT47_011324</name>
</gene>
<sequence>MSSHNHLDDNCIFCKIIKQEIPSFKLVETEKTYAFMDIEPLSEGHSVSQPCATFTFCRFTAHNKPLTLYLDHAEFMHQVPDDFLADVMPVAKKIAAAGGFAQYNVLQNNGKLANQAVPHVHFHIIPKPDKETGLGPSMFVLNRNIQRRSVLLAPQLNSHVVKTQQRPLSMWKIIPKIVLATVGKKHRNYILGALGAASLASSVMGPMVWVAAGGAASIFGWRLFRKTKNWWDYLAPVIGKDSTVSQALLSQLGTHRATDLIRSDTIKQLKNFFENTEEGKQMLKAFGLDHFKDMIWEEVHKSDTTRLDGKDKHKVNINFWMEDQASRGPQGGGCEVQASATVSGKGKIDLDQVKLSSPGWHKDEVIPLS</sequence>
<feature type="active site" description="Tele-AMP-histidine intermediate" evidence="1">
    <location>
        <position position="121"/>
    </location>
</feature>
<dbReference type="PRINTS" id="PR00332">
    <property type="entry name" value="HISTRIAD"/>
</dbReference>
<dbReference type="AlphaFoldDB" id="A0A8H7RMB0"/>
<dbReference type="PROSITE" id="PS00892">
    <property type="entry name" value="HIT_1"/>
    <property type="match status" value="1"/>
</dbReference>
<organism evidence="5 6">
    <name type="scientific">Mucor saturninus</name>
    <dbReference type="NCBI Taxonomy" id="64648"/>
    <lineage>
        <taxon>Eukaryota</taxon>
        <taxon>Fungi</taxon>
        <taxon>Fungi incertae sedis</taxon>
        <taxon>Mucoromycota</taxon>
        <taxon>Mucoromycotina</taxon>
        <taxon>Mucoromycetes</taxon>
        <taxon>Mucorales</taxon>
        <taxon>Mucorineae</taxon>
        <taxon>Mucoraceae</taxon>
        <taxon>Mucor</taxon>
    </lineage>
</organism>
<feature type="short sequence motif" description="Histidine triad motif" evidence="2 3">
    <location>
        <begin position="119"/>
        <end position="123"/>
    </location>
</feature>
<dbReference type="InterPro" id="IPR019808">
    <property type="entry name" value="Histidine_triad_CS"/>
</dbReference>
<dbReference type="GO" id="GO:0009117">
    <property type="term" value="P:nucleotide metabolic process"/>
    <property type="evidence" value="ECO:0007669"/>
    <property type="project" value="TreeGrafter"/>
</dbReference>
<evidence type="ECO:0000259" key="4">
    <source>
        <dbReference type="PROSITE" id="PS51084"/>
    </source>
</evidence>
<dbReference type="EMBL" id="JAEPRD010000004">
    <property type="protein sequence ID" value="KAG2213175.1"/>
    <property type="molecule type" value="Genomic_DNA"/>
</dbReference>
<protein>
    <recommendedName>
        <fullName evidence="4">HIT domain-containing protein</fullName>
    </recommendedName>
</protein>
<evidence type="ECO:0000313" key="6">
    <source>
        <dbReference type="Proteomes" id="UP000603453"/>
    </source>
</evidence>
<reference evidence="5" key="1">
    <citation type="submission" date="2020-12" db="EMBL/GenBank/DDBJ databases">
        <title>Metabolic potential, ecology and presence of endohyphal bacteria is reflected in genomic diversity of Mucoromycotina.</title>
        <authorList>
            <person name="Muszewska A."/>
            <person name="Okrasinska A."/>
            <person name="Steczkiewicz K."/>
            <person name="Drgas O."/>
            <person name="Orlowska M."/>
            <person name="Perlinska-Lenart U."/>
            <person name="Aleksandrzak-Piekarczyk T."/>
            <person name="Szatraj K."/>
            <person name="Zielenkiewicz U."/>
            <person name="Pilsyk S."/>
            <person name="Malc E."/>
            <person name="Mieczkowski P."/>
            <person name="Kruszewska J.S."/>
            <person name="Biernat P."/>
            <person name="Pawlowska J."/>
        </authorList>
    </citation>
    <scope>NUCLEOTIDE SEQUENCE</scope>
    <source>
        <strain evidence="5">WA0000017839</strain>
    </source>
</reference>
<dbReference type="Gene3D" id="3.30.428.10">
    <property type="entry name" value="HIT-like"/>
    <property type="match status" value="1"/>
</dbReference>
<evidence type="ECO:0000256" key="1">
    <source>
        <dbReference type="PIRSR" id="PIRSR601310-1"/>
    </source>
</evidence>
<evidence type="ECO:0000256" key="3">
    <source>
        <dbReference type="PROSITE-ProRule" id="PRU00464"/>
    </source>
</evidence>
<feature type="domain" description="HIT" evidence="4">
    <location>
        <begin position="12"/>
        <end position="134"/>
    </location>
</feature>
<evidence type="ECO:0000313" key="5">
    <source>
        <dbReference type="EMBL" id="KAG2213175.1"/>
    </source>
</evidence>
<evidence type="ECO:0000256" key="2">
    <source>
        <dbReference type="PIRSR" id="PIRSR601310-3"/>
    </source>
</evidence>
<dbReference type="InterPro" id="IPR001310">
    <property type="entry name" value="Histidine_triad_HIT"/>
</dbReference>
<dbReference type="PROSITE" id="PS51084">
    <property type="entry name" value="HIT_2"/>
    <property type="match status" value="1"/>
</dbReference>
<dbReference type="Proteomes" id="UP000603453">
    <property type="component" value="Unassembled WGS sequence"/>
</dbReference>
<keyword evidence="6" id="KW-1185">Reference proteome</keyword>
<comment type="caution">
    <text evidence="5">The sequence shown here is derived from an EMBL/GenBank/DDBJ whole genome shotgun (WGS) entry which is preliminary data.</text>
</comment>
<dbReference type="OrthoDB" id="672793at2759"/>
<dbReference type="SUPFAM" id="SSF54197">
    <property type="entry name" value="HIT-like"/>
    <property type="match status" value="1"/>
</dbReference>
<dbReference type="PANTHER" id="PTHR46648">
    <property type="entry name" value="HIT FAMILY PROTEIN 1"/>
    <property type="match status" value="1"/>
</dbReference>